<dbReference type="Pfam" id="PF13618">
    <property type="entry name" value="Gluconate_2-dh3"/>
    <property type="match status" value="1"/>
</dbReference>
<dbReference type="PROSITE" id="PS51318">
    <property type="entry name" value="TAT"/>
    <property type="match status" value="1"/>
</dbReference>
<gene>
    <name evidence="1" type="ORF">BFC18_14650</name>
</gene>
<dbReference type="RefSeq" id="WP_070126044.1">
    <property type="nucleotide sequence ID" value="NZ_MDHN01000029.1"/>
</dbReference>
<dbReference type="EMBL" id="MDHN01000029">
    <property type="protein sequence ID" value="OFC70400.1"/>
    <property type="molecule type" value="Genomic_DNA"/>
</dbReference>
<accession>A0A1E7ZA54</accession>
<organism evidence="1 2">
    <name type="scientific">Alteromonas confluentis</name>
    <dbReference type="NCBI Taxonomy" id="1656094"/>
    <lineage>
        <taxon>Bacteria</taxon>
        <taxon>Pseudomonadati</taxon>
        <taxon>Pseudomonadota</taxon>
        <taxon>Gammaproteobacteria</taxon>
        <taxon>Alteromonadales</taxon>
        <taxon>Alteromonadaceae</taxon>
        <taxon>Alteromonas/Salinimonas group</taxon>
        <taxon>Alteromonas</taxon>
    </lineage>
</organism>
<protein>
    <recommendedName>
        <fullName evidence="3">Twin-arginine translocation pathway signal</fullName>
    </recommendedName>
</protein>
<evidence type="ECO:0008006" key="3">
    <source>
        <dbReference type="Google" id="ProtNLM"/>
    </source>
</evidence>
<reference evidence="1 2" key="1">
    <citation type="submission" date="2016-08" db="EMBL/GenBank/DDBJ databases">
        <authorList>
            <person name="Seilhamer J.J."/>
        </authorList>
    </citation>
    <scope>NUCLEOTIDE SEQUENCE [LARGE SCALE GENOMIC DNA]</scope>
    <source>
        <strain evidence="1 2">KCTC 42603</strain>
    </source>
</reference>
<evidence type="ECO:0000313" key="1">
    <source>
        <dbReference type="EMBL" id="OFC70400.1"/>
    </source>
</evidence>
<dbReference type="InterPro" id="IPR027056">
    <property type="entry name" value="Gluconate_2DH_su3"/>
</dbReference>
<dbReference type="AlphaFoldDB" id="A0A1E7ZA54"/>
<dbReference type="Proteomes" id="UP000175691">
    <property type="component" value="Unassembled WGS sequence"/>
</dbReference>
<sequence>MNSLKRREFLKLSGAIGLATLNTRLATAAESATSSGTFAGKYFTMFKVLSHQIIPDTDTPGALACQVPEQMKAFVLKVYGEQHIADYSRKLDALDNWLKSNFGESWHSGDDKKHHGIVSALEDYSYDELPDSEVAAGYRETKELIVFHYYTSQQGATKTLHYDPVPGMYKGCEDLSVIGKTWATPNAY</sequence>
<comment type="caution">
    <text evidence="1">The sequence shown here is derived from an EMBL/GenBank/DDBJ whole genome shotgun (WGS) entry which is preliminary data.</text>
</comment>
<proteinExistence type="predicted"/>
<dbReference type="STRING" id="1656094.BFC18_14650"/>
<name>A0A1E7ZA54_9ALTE</name>
<keyword evidence="2" id="KW-1185">Reference proteome</keyword>
<evidence type="ECO:0000313" key="2">
    <source>
        <dbReference type="Proteomes" id="UP000175691"/>
    </source>
</evidence>
<dbReference type="InterPro" id="IPR006311">
    <property type="entry name" value="TAT_signal"/>
</dbReference>